<reference evidence="2 3" key="1">
    <citation type="journal article" date="2024" name="J Genomics">
        <title>Draft genome sequencing and assembly of Favolaschia claudopus CIRM-BRFM 2984 isolated from oak limbs.</title>
        <authorList>
            <person name="Navarro D."/>
            <person name="Drula E."/>
            <person name="Chaduli D."/>
            <person name="Cazenave R."/>
            <person name="Ahrendt S."/>
            <person name="Wang J."/>
            <person name="Lipzen A."/>
            <person name="Daum C."/>
            <person name="Barry K."/>
            <person name="Grigoriev I.V."/>
            <person name="Favel A."/>
            <person name="Rosso M.N."/>
            <person name="Martin F."/>
        </authorList>
    </citation>
    <scope>NUCLEOTIDE SEQUENCE [LARGE SCALE GENOMIC DNA]</scope>
    <source>
        <strain evidence="2 3">CIRM-BRFM 2984</strain>
    </source>
</reference>
<dbReference type="AlphaFoldDB" id="A0AAW0A8Y0"/>
<dbReference type="Gene3D" id="3.80.10.10">
    <property type="entry name" value="Ribonuclease Inhibitor"/>
    <property type="match status" value="1"/>
</dbReference>
<evidence type="ECO:0000313" key="2">
    <source>
        <dbReference type="EMBL" id="KAK7002341.1"/>
    </source>
</evidence>
<dbReference type="Proteomes" id="UP001362999">
    <property type="component" value="Unassembled WGS sequence"/>
</dbReference>
<dbReference type="SUPFAM" id="SSF81383">
    <property type="entry name" value="F-box domain"/>
    <property type="match status" value="1"/>
</dbReference>
<accession>A0AAW0A8Y0</accession>
<dbReference type="SUPFAM" id="SSF52047">
    <property type="entry name" value="RNI-like"/>
    <property type="match status" value="1"/>
</dbReference>
<sequence length="438" mass="48789">MLSRESTSTVAQLASEIRTLQSSEFDILSRVIQEVADPCDPITRLPLEISSEIFTHCVPHPNERRGTLSEPLLLLGVCTRWKDIALSIGKLWSNVHIHIPSQLSREYATFLEEWLARAGTNLLYLSFSGPSYPASEILRLVAGHADHLHELVVPSLVYLESGIFSPDSVVPLLEVLRVENSHHRPLEPMHFLESSRVTVILQSAPQLRRLDLKQKYIAGPPVTPPVLHECLTSLVLTDSMAFHLTSFSILESVALPSLMHLEVTSKSAHHIDALLSFLARSSPSLHSFVLDAEKDAWNLESLEGILGLLPHLHSLRLLGDPRIQDQFLRILGQDHSVLPELTAFSFVRPKIWTMAQWYPRLGRVLSARASTLRSFSLEFVNTDGQVQFCDPTEAMSVGSWRVLRELIEGGMQINIGCQAPSDKNSDQPSESGADAEHV</sequence>
<dbReference type="EMBL" id="JAWWNJ010000079">
    <property type="protein sequence ID" value="KAK7002341.1"/>
    <property type="molecule type" value="Genomic_DNA"/>
</dbReference>
<proteinExistence type="predicted"/>
<organism evidence="2 3">
    <name type="scientific">Favolaschia claudopus</name>
    <dbReference type="NCBI Taxonomy" id="2862362"/>
    <lineage>
        <taxon>Eukaryota</taxon>
        <taxon>Fungi</taxon>
        <taxon>Dikarya</taxon>
        <taxon>Basidiomycota</taxon>
        <taxon>Agaricomycotina</taxon>
        <taxon>Agaricomycetes</taxon>
        <taxon>Agaricomycetidae</taxon>
        <taxon>Agaricales</taxon>
        <taxon>Marasmiineae</taxon>
        <taxon>Mycenaceae</taxon>
        <taxon>Favolaschia</taxon>
    </lineage>
</organism>
<name>A0AAW0A8Y0_9AGAR</name>
<gene>
    <name evidence="2" type="ORF">R3P38DRAFT_3605320</name>
</gene>
<evidence type="ECO:0000313" key="3">
    <source>
        <dbReference type="Proteomes" id="UP001362999"/>
    </source>
</evidence>
<comment type="caution">
    <text evidence="2">The sequence shown here is derived from an EMBL/GenBank/DDBJ whole genome shotgun (WGS) entry which is preliminary data.</text>
</comment>
<evidence type="ECO:0000256" key="1">
    <source>
        <dbReference type="SAM" id="MobiDB-lite"/>
    </source>
</evidence>
<dbReference type="InterPro" id="IPR032675">
    <property type="entry name" value="LRR_dom_sf"/>
</dbReference>
<evidence type="ECO:0008006" key="4">
    <source>
        <dbReference type="Google" id="ProtNLM"/>
    </source>
</evidence>
<protein>
    <recommendedName>
        <fullName evidence="4">F-box domain-containing protein</fullName>
    </recommendedName>
</protein>
<keyword evidence="3" id="KW-1185">Reference proteome</keyword>
<feature type="region of interest" description="Disordered" evidence="1">
    <location>
        <begin position="417"/>
        <end position="438"/>
    </location>
</feature>
<dbReference type="InterPro" id="IPR036047">
    <property type="entry name" value="F-box-like_dom_sf"/>
</dbReference>